<sequence>MLRFGYIALYQIDGSNTAVVNLSVQRGSPQHLASGFIYGIPDTPNQIPDHFYTDIGFRYTRAGGAQLDAGGWIYGPSGYQGRFASTKSNYDTTRKYGGDFIILPHDIWGTDHANASTVWPGDNGDWTDYDDFLDTLLADLKTNDMLEDMVFDIWNEPDLGGGAFWNRSQSQWIDTYVRTHKRIRQDPELDGMLITGPSTSSQPTTDNTWWTNWLSAIRGNDTIPDQYAWHLEADISSPNDDLQTNNVTLGELLQQYELPERQVNINEYAVFDEQVATGAAWWISRLERYDALGLRGHWLSACQLHDFMASLLSKPGASDGTSSCTGGDYYPNGEYQVYKYYNLNMTGSRVKTTGSGDRILDVYTTVDDKVRTLTGVRLQTGTWYITISNLSAVGLPSEGALDIQTWGFEDKGHYGEVDGPSDRGVVSHDYSGDSVTFPVYQTAADSKTAWAFEFSIGY</sequence>
<keyword evidence="2" id="KW-1185">Reference proteome</keyword>
<dbReference type="EMBL" id="MU003819">
    <property type="protein sequence ID" value="KAF2718834.1"/>
    <property type="molecule type" value="Genomic_DNA"/>
</dbReference>
<dbReference type="OrthoDB" id="3445803at2759"/>
<accession>A0A9P4Q641</accession>
<name>A0A9P4Q641_9PEZI</name>
<dbReference type="Gene3D" id="3.20.20.80">
    <property type="entry name" value="Glycosidases"/>
    <property type="match status" value="1"/>
</dbReference>
<dbReference type="GO" id="GO:0016787">
    <property type="term" value="F:hydrolase activity"/>
    <property type="evidence" value="ECO:0007669"/>
    <property type="project" value="UniProtKB-KW"/>
</dbReference>
<dbReference type="InterPro" id="IPR017853">
    <property type="entry name" value="GH"/>
</dbReference>
<keyword evidence="1" id="KW-0378">Hydrolase</keyword>
<reference evidence="1" key="1">
    <citation type="journal article" date="2020" name="Stud. Mycol.">
        <title>101 Dothideomycetes genomes: a test case for predicting lifestyles and emergence of pathogens.</title>
        <authorList>
            <person name="Haridas S."/>
            <person name="Albert R."/>
            <person name="Binder M."/>
            <person name="Bloem J."/>
            <person name="Labutti K."/>
            <person name="Salamov A."/>
            <person name="Andreopoulos B."/>
            <person name="Baker S."/>
            <person name="Barry K."/>
            <person name="Bills G."/>
            <person name="Bluhm B."/>
            <person name="Cannon C."/>
            <person name="Castanera R."/>
            <person name="Culley D."/>
            <person name="Daum C."/>
            <person name="Ezra D."/>
            <person name="Gonzalez J."/>
            <person name="Henrissat B."/>
            <person name="Kuo A."/>
            <person name="Liang C."/>
            <person name="Lipzen A."/>
            <person name="Lutzoni F."/>
            <person name="Magnuson J."/>
            <person name="Mondo S."/>
            <person name="Nolan M."/>
            <person name="Ohm R."/>
            <person name="Pangilinan J."/>
            <person name="Park H.-J."/>
            <person name="Ramirez L."/>
            <person name="Alfaro M."/>
            <person name="Sun H."/>
            <person name="Tritt A."/>
            <person name="Yoshinaga Y."/>
            <person name="Zwiers L.-H."/>
            <person name="Turgeon B."/>
            <person name="Goodwin S."/>
            <person name="Spatafora J."/>
            <person name="Crous P."/>
            <person name="Grigoriev I."/>
        </authorList>
    </citation>
    <scope>NUCLEOTIDE SEQUENCE</scope>
    <source>
        <strain evidence="1">CBS 116435</strain>
    </source>
</reference>
<dbReference type="SUPFAM" id="SSF51445">
    <property type="entry name" value="(Trans)glycosidases"/>
    <property type="match status" value="1"/>
</dbReference>
<dbReference type="Proteomes" id="UP000799441">
    <property type="component" value="Unassembled WGS sequence"/>
</dbReference>
<proteinExistence type="predicted"/>
<gene>
    <name evidence="1" type="ORF">K431DRAFT_340431</name>
</gene>
<protein>
    <submittedName>
        <fullName evidence="1">Glycoside hydrolase family 39 protein</fullName>
    </submittedName>
</protein>
<dbReference type="AlphaFoldDB" id="A0A9P4Q641"/>
<organism evidence="1 2">
    <name type="scientific">Polychaeton citri CBS 116435</name>
    <dbReference type="NCBI Taxonomy" id="1314669"/>
    <lineage>
        <taxon>Eukaryota</taxon>
        <taxon>Fungi</taxon>
        <taxon>Dikarya</taxon>
        <taxon>Ascomycota</taxon>
        <taxon>Pezizomycotina</taxon>
        <taxon>Dothideomycetes</taxon>
        <taxon>Dothideomycetidae</taxon>
        <taxon>Capnodiales</taxon>
        <taxon>Capnodiaceae</taxon>
        <taxon>Polychaeton</taxon>
    </lineage>
</organism>
<comment type="caution">
    <text evidence="1">The sequence shown here is derived from an EMBL/GenBank/DDBJ whole genome shotgun (WGS) entry which is preliminary data.</text>
</comment>
<evidence type="ECO:0000313" key="1">
    <source>
        <dbReference type="EMBL" id="KAF2718834.1"/>
    </source>
</evidence>
<evidence type="ECO:0000313" key="2">
    <source>
        <dbReference type="Proteomes" id="UP000799441"/>
    </source>
</evidence>